<evidence type="ECO:0000313" key="1">
    <source>
        <dbReference type="EMBL" id="SFH37590.1"/>
    </source>
</evidence>
<dbReference type="STRING" id="414048.SAMN04489864_11052"/>
<proteinExistence type="predicted"/>
<dbReference type="EMBL" id="FOPP01000010">
    <property type="protein sequence ID" value="SFH37590.1"/>
    <property type="molecule type" value="Genomic_DNA"/>
</dbReference>
<dbReference type="Proteomes" id="UP000199666">
    <property type="component" value="Unassembled WGS sequence"/>
</dbReference>
<dbReference type="OrthoDB" id="798617at2"/>
<sequence>MSDTKVPLTTAGITTLQTNLYSLSDPDLFDEADAVHQDFVGWIDDHIELTSQQLEWLSDIDQLFIDYLSAKTAIAFKNRLPFSLEVPSVAGNGKWFQDKEPIAPRWQGSGNITATGELSFELGYSS</sequence>
<gene>
    <name evidence="1" type="ORF">SAMN04489864_11052</name>
</gene>
<reference evidence="1 2" key="1">
    <citation type="submission" date="2016-10" db="EMBL/GenBank/DDBJ databases">
        <authorList>
            <person name="de Groot N.N."/>
        </authorList>
    </citation>
    <scope>NUCLEOTIDE SEQUENCE [LARGE SCALE GENOMIC DNA]</scope>
    <source>
        <strain evidence="1 2">DSM 18684</strain>
    </source>
</reference>
<dbReference type="RefSeq" id="WP_143095980.1">
    <property type="nucleotide sequence ID" value="NZ_FOPP01000010.1"/>
</dbReference>
<accession>A0A1I2ZIN1</accession>
<protein>
    <submittedName>
        <fullName evidence="1">Uncharacterized protein</fullName>
    </submittedName>
</protein>
<organism evidence="1 2">
    <name type="scientific">Pedobacter insulae</name>
    <dbReference type="NCBI Taxonomy" id="414048"/>
    <lineage>
        <taxon>Bacteria</taxon>
        <taxon>Pseudomonadati</taxon>
        <taxon>Bacteroidota</taxon>
        <taxon>Sphingobacteriia</taxon>
        <taxon>Sphingobacteriales</taxon>
        <taxon>Sphingobacteriaceae</taxon>
        <taxon>Pedobacter</taxon>
    </lineage>
</organism>
<name>A0A1I2ZIN1_9SPHI</name>
<evidence type="ECO:0000313" key="2">
    <source>
        <dbReference type="Proteomes" id="UP000199666"/>
    </source>
</evidence>
<dbReference type="AlphaFoldDB" id="A0A1I2ZIN1"/>
<keyword evidence="2" id="KW-1185">Reference proteome</keyword>